<feature type="compositionally biased region" description="Acidic residues" evidence="4">
    <location>
        <begin position="110"/>
        <end position="150"/>
    </location>
</feature>
<feature type="region of interest" description="Disordered" evidence="4">
    <location>
        <begin position="64"/>
        <end position="158"/>
    </location>
</feature>
<dbReference type="CTD" id="2926"/>
<evidence type="ECO:0000256" key="2">
    <source>
        <dbReference type="ARBA" id="ARBA00022884"/>
    </source>
</evidence>
<dbReference type="InterPro" id="IPR050666">
    <property type="entry name" value="ESRP"/>
</dbReference>
<dbReference type="Pfam" id="PF00076">
    <property type="entry name" value="RRM_1"/>
    <property type="match status" value="3"/>
</dbReference>
<dbReference type="PANTHER" id="PTHR13976">
    <property type="entry name" value="HETEROGENEOUS NUCLEAR RIBONUCLEOPROTEIN-RELATED"/>
    <property type="match status" value="1"/>
</dbReference>
<dbReference type="GeneID" id="118313386"/>
<dbReference type="RefSeq" id="XP_035494669.1">
    <property type="nucleotide sequence ID" value="XM_035638776.2"/>
</dbReference>
<accession>A0A8D3CKY0</accession>
<dbReference type="OrthoDB" id="431068at2759"/>
<evidence type="ECO:0000256" key="3">
    <source>
        <dbReference type="PROSITE-ProRule" id="PRU00176"/>
    </source>
</evidence>
<evidence type="ECO:0000313" key="7">
    <source>
        <dbReference type="Proteomes" id="UP000694558"/>
    </source>
</evidence>
<dbReference type="InterPro" id="IPR000504">
    <property type="entry name" value="RRM_dom"/>
</dbReference>
<dbReference type="Ensembl" id="ENSSMAT00000040729.1">
    <property type="protein sequence ID" value="ENSSMAP00000047938.1"/>
    <property type="gene ID" value="ENSSMAG00000014181.2"/>
</dbReference>
<organism evidence="6 7">
    <name type="scientific">Scophthalmus maximus</name>
    <name type="common">Turbot</name>
    <name type="synonym">Psetta maxima</name>
    <dbReference type="NCBI Taxonomy" id="52904"/>
    <lineage>
        <taxon>Eukaryota</taxon>
        <taxon>Metazoa</taxon>
        <taxon>Chordata</taxon>
        <taxon>Craniata</taxon>
        <taxon>Vertebrata</taxon>
        <taxon>Euteleostomi</taxon>
        <taxon>Actinopterygii</taxon>
        <taxon>Neopterygii</taxon>
        <taxon>Teleostei</taxon>
        <taxon>Neoteleostei</taxon>
        <taxon>Acanthomorphata</taxon>
        <taxon>Carangaria</taxon>
        <taxon>Pleuronectiformes</taxon>
        <taxon>Pleuronectoidei</taxon>
        <taxon>Scophthalmidae</taxon>
        <taxon>Scophthalmus</taxon>
    </lineage>
</organism>
<name>A0A8D3CKY0_SCOMX</name>
<protein>
    <recommendedName>
        <fullName evidence="5">RRM domain-containing protein</fullName>
    </recommendedName>
</protein>
<evidence type="ECO:0000256" key="1">
    <source>
        <dbReference type="ARBA" id="ARBA00022737"/>
    </source>
</evidence>
<keyword evidence="1" id="KW-0677">Repeat</keyword>
<dbReference type="Gene3D" id="3.30.70.330">
    <property type="match status" value="3"/>
</dbReference>
<evidence type="ECO:0000256" key="4">
    <source>
        <dbReference type="SAM" id="MobiDB-lite"/>
    </source>
</evidence>
<dbReference type="AlphaFoldDB" id="A0A8D3CKY0"/>
<dbReference type="InterPro" id="IPR012677">
    <property type="entry name" value="Nucleotide-bd_a/b_plait_sf"/>
</dbReference>
<dbReference type="InterPro" id="IPR035979">
    <property type="entry name" value="RBD_domain_sf"/>
</dbReference>
<evidence type="ECO:0000313" key="6">
    <source>
        <dbReference type="Ensembl" id="ENSSMAP00000047938.1"/>
    </source>
</evidence>
<feature type="domain" description="RRM" evidence="5">
    <location>
        <begin position="167"/>
        <end position="246"/>
    </location>
</feature>
<dbReference type="CDD" id="cd12503">
    <property type="entry name" value="RRM1_hnRNPH_GRSF1_like"/>
    <property type="match status" value="1"/>
</dbReference>
<dbReference type="GO" id="GO:0003723">
    <property type="term" value="F:RNA binding"/>
    <property type="evidence" value="ECO:0007669"/>
    <property type="project" value="UniProtKB-UniRule"/>
</dbReference>
<dbReference type="PROSITE" id="PS50102">
    <property type="entry name" value="RRM"/>
    <property type="match status" value="3"/>
</dbReference>
<feature type="domain" description="RRM" evidence="5">
    <location>
        <begin position="385"/>
        <end position="460"/>
    </location>
</feature>
<gene>
    <name evidence="6" type="primary">grsf1</name>
</gene>
<dbReference type="SUPFAM" id="SSF54928">
    <property type="entry name" value="RNA-binding domain, RBD"/>
    <property type="match status" value="3"/>
</dbReference>
<reference evidence="6" key="2">
    <citation type="submission" date="2025-08" db="UniProtKB">
        <authorList>
            <consortium name="Ensembl"/>
        </authorList>
    </citation>
    <scope>IDENTIFICATION</scope>
</reference>
<evidence type="ECO:0000259" key="5">
    <source>
        <dbReference type="PROSITE" id="PS50102"/>
    </source>
</evidence>
<dbReference type="KEGG" id="smau:118313386"/>
<dbReference type="Proteomes" id="UP000694558">
    <property type="component" value="Chromosome 9"/>
</dbReference>
<proteinExistence type="predicted"/>
<sequence length="466" mass="52003">MSRSSRSLMRLVRRCVAVSEATLPAGAAAARGAIVPQRTWTSSTRAALPRLGLLRPAAGGTGRLGLCTKAGAPSQDENPPLPSQDENPPLPSQDENPPLQHEDKNPPLQPEDENPPLQPEDENPPLQPEDENPPLQPEDENPPLQPEDEYPPLPSYQSDLEPEKELYIVQVKGLPWTTTAEDLLQFFSECRICDGRNGIHLTKNRQGKPSGRAYIEMEHESDVVRALEKHRQYLGSRYVEVYEVTNSDAEIILQKVVQAPAVCGVVRLRGLPFLSTERDIVQFFSGLDIAENGITIVTDHKGRNSGEAFVQFCSQEAAFAALQRDKEHIGRRFIEVFPSRIEEIHPHWKKKAPIDGASDPANRMFSASRTNTRTGSPLSSGEQIHYVHMRGLPFQVSLEDIVQFFSPLIVSKILVECQADGRPKGECDVYFSSHRDAAAAMSRDKQYIGERYIELFLNSTTDSDWR</sequence>
<feature type="domain" description="RRM" evidence="5">
    <location>
        <begin position="264"/>
        <end position="341"/>
    </location>
</feature>
<dbReference type="SMART" id="SM00360">
    <property type="entry name" value="RRM"/>
    <property type="match status" value="3"/>
</dbReference>
<dbReference type="GeneTree" id="ENSGT00940000165677"/>
<reference evidence="6" key="1">
    <citation type="submission" date="2023-05" db="EMBL/GenBank/DDBJ databases">
        <title>High-quality long-read genome of Scophthalmus maximus.</title>
        <authorList>
            <person name="Lien S."/>
            <person name="Martinez P."/>
        </authorList>
    </citation>
    <scope>NUCLEOTIDE SEQUENCE [LARGE SCALE GENOMIC DNA]</scope>
</reference>
<keyword evidence="2 3" id="KW-0694">RNA-binding</keyword>